<protein>
    <recommendedName>
        <fullName evidence="8">ATPase AAA-type core domain-containing protein</fullName>
    </recommendedName>
</protein>
<feature type="compositionally biased region" description="Pro residues" evidence="3">
    <location>
        <begin position="463"/>
        <end position="474"/>
    </location>
</feature>
<evidence type="ECO:0000256" key="1">
    <source>
        <dbReference type="ARBA" id="ARBA00022741"/>
    </source>
</evidence>
<comment type="caution">
    <text evidence="6">The sequence shown here is derived from an EMBL/GenBank/DDBJ whole genome shotgun (WGS) entry which is preliminary data.</text>
</comment>
<evidence type="ECO:0000259" key="5">
    <source>
        <dbReference type="Pfam" id="PF25426"/>
    </source>
</evidence>
<evidence type="ECO:0000313" key="7">
    <source>
        <dbReference type="Proteomes" id="UP001221757"/>
    </source>
</evidence>
<evidence type="ECO:0000256" key="2">
    <source>
        <dbReference type="ARBA" id="ARBA00022840"/>
    </source>
</evidence>
<evidence type="ECO:0000259" key="4">
    <source>
        <dbReference type="Pfam" id="PF00004"/>
    </source>
</evidence>
<keyword evidence="1" id="KW-0547">Nucleotide-binding</keyword>
<dbReference type="InterPro" id="IPR027417">
    <property type="entry name" value="P-loop_NTPase"/>
</dbReference>
<evidence type="ECO:0008006" key="8">
    <source>
        <dbReference type="Google" id="ProtNLM"/>
    </source>
</evidence>
<reference evidence="6" key="1">
    <citation type="submission" date="2023-03" db="EMBL/GenBank/DDBJ databases">
        <title>Massive genome expansion in bonnet fungi (Mycena s.s.) driven by repeated elements and novel gene families across ecological guilds.</title>
        <authorList>
            <consortium name="Lawrence Berkeley National Laboratory"/>
            <person name="Harder C.B."/>
            <person name="Miyauchi S."/>
            <person name="Viragh M."/>
            <person name="Kuo A."/>
            <person name="Thoen E."/>
            <person name="Andreopoulos B."/>
            <person name="Lu D."/>
            <person name="Skrede I."/>
            <person name="Drula E."/>
            <person name="Henrissat B."/>
            <person name="Morin E."/>
            <person name="Kohler A."/>
            <person name="Barry K."/>
            <person name="LaButti K."/>
            <person name="Morin E."/>
            <person name="Salamov A."/>
            <person name="Lipzen A."/>
            <person name="Mereny Z."/>
            <person name="Hegedus B."/>
            <person name="Baldrian P."/>
            <person name="Stursova M."/>
            <person name="Weitz H."/>
            <person name="Taylor A."/>
            <person name="Grigoriev I.V."/>
            <person name="Nagy L.G."/>
            <person name="Martin F."/>
            <person name="Kauserud H."/>
        </authorList>
    </citation>
    <scope>NUCLEOTIDE SEQUENCE</scope>
    <source>
        <strain evidence="6">CBHHK067</strain>
    </source>
</reference>
<name>A0AAD7G9L9_MYCRO</name>
<proteinExistence type="predicted"/>
<accession>A0AAD7G9L9</accession>
<keyword evidence="7" id="KW-1185">Reference proteome</keyword>
<dbReference type="SUPFAM" id="SSF52540">
    <property type="entry name" value="P-loop containing nucleoside triphosphate hydrolases"/>
    <property type="match status" value="1"/>
</dbReference>
<feature type="domain" description="ATPase AAA-type core" evidence="4">
    <location>
        <begin position="168"/>
        <end position="259"/>
    </location>
</feature>
<dbReference type="AlphaFoldDB" id="A0AAD7G9L9"/>
<dbReference type="Gene3D" id="3.40.50.300">
    <property type="entry name" value="P-loop containing nucleotide triphosphate hydrolases"/>
    <property type="match status" value="1"/>
</dbReference>
<dbReference type="Pfam" id="PF25426">
    <property type="entry name" value="AAA_lid_BCS1"/>
    <property type="match status" value="1"/>
</dbReference>
<evidence type="ECO:0000256" key="3">
    <source>
        <dbReference type="SAM" id="MobiDB-lite"/>
    </source>
</evidence>
<dbReference type="Proteomes" id="UP001221757">
    <property type="component" value="Unassembled WGS sequence"/>
</dbReference>
<dbReference type="PANTHER" id="PTHR23070">
    <property type="entry name" value="BCS1 AAA-TYPE ATPASE"/>
    <property type="match status" value="1"/>
</dbReference>
<gene>
    <name evidence="6" type="ORF">B0H17DRAFT_1209410</name>
</gene>
<feature type="region of interest" description="Disordered" evidence="3">
    <location>
        <begin position="1"/>
        <end position="28"/>
    </location>
</feature>
<dbReference type="InterPro" id="IPR050747">
    <property type="entry name" value="Mitochondrial_chaperone_BCS1"/>
</dbReference>
<dbReference type="Pfam" id="PF00004">
    <property type="entry name" value="AAA"/>
    <property type="match status" value="1"/>
</dbReference>
<sequence length="500" mass="55091">MRMRAGGARWRGRSTRDNGPDLSPHRAHHQSIDVSYPHIRLRYALLLPLTPAQSVYTRNLSVLSGLVEEAHRGYRQKIKPYVTIFLADSPSHGGSFLWNVKRKPHRPIESIILPDGILDDLISDAKRFFASEAWYHRAGISAAQMLDHPRCRWRAQPRDSLILALLRVRATATIPKRSIVLVEDIDCALPSREEDDDSDAGLPIRRERPRAGGVTLSGLLNMIDGIGSEEGKLFFATTNYVDRLDPALTRPGRIDRRVRYTLATSAQARGLFERLFKDAEVDGEARGASAFEGEEPQAAPVITLDAEKIDNSPHAPPLDVTPDPDRAEPTAPGVSGLLTIADPAPRTLTDARLTELAQQFAAAMRDYELSAAELQGYLLSNRERPVAAAAEMGAWVVRQRAERQEKAELKAERKERMRATRAKMEAARFQQHYGAYPPFPLPPLGMGIMPFLPSPPVFGTAPASPPVVPPPHPPALDLQHPASPLDVPPLPKLNGINGTA</sequence>
<feature type="domain" description="Mitochondrial chaperone BCS1-like ATPase lid" evidence="5">
    <location>
        <begin position="351"/>
        <end position="392"/>
    </location>
</feature>
<dbReference type="InterPro" id="IPR003959">
    <property type="entry name" value="ATPase_AAA_core"/>
</dbReference>
<dbReference type="EMBL" id="JARKIE010000182">
    <property type="protein sequence ID" value="KAJ7670308.1"/>
    <property type="molecule type" value="Genomic_DNA"/>
</dbReference>
<keyword evidence="2" id="KW-0067">ATP-binding</keyword>
<organism evidence="6 7">
    <name type="scientific">Mycena rosella</name>
    <name type="common">Pink bonnet</name>
    <name type="synonym">Agaricus rosellus</name>
    <dbReference type="NCBI Taxonomy" id="1033263"/>
    <lineage>
        <taxon>Eukaryota</taxon>
        <taxon>Fungi</taxon>
        <taxon>Dikarya</taxon>
        <taxon>Basidiomycota</taxon>
        <taxon>Agaricomycotina</taxon>
        <taxon>Agaricomycetes</taxon>
        <taxon>Agaricomycetidae</taxon>
        <taxon>Agaricales</taxon>
        <taxon>Marasmiineae</taxon>
        <taxon>Mycenaceae</taxon>
        <taxon>Mycena</taxon>
    </lineage>
</organism>
<dbReference type="GO" id="GO:0016887">
    <property type="term" value="F:ATP hydrolysis activity"/>
    <property type="evidence" value="ECO:0007669"/>
    <property type="project" value="InterPro"/>
</dbReference>
<feature type="region of interest" description="Disordered" evidence="3">
    <location>
        <begin position="309"/>
        <end position="336"/>
    </location>
</feature>
<dbReference type="InterPro" id="IPR057495">
    <property type="entry name" value="AAA_lid_BCS1"/>
</dbReference>
<dbReference type="GO" id="GO:0005524">
    <property type="term" value="F:ATP binding"/>
    <property type="evidence" value="ECO:0007669"/>
    <property type="project" value="UniProtKB-KW"/>
</dbReference>
<evidence type="ECO:0000313" key="6">
    <source>
        <dbReference type="EMBL" id="KAJ7670308.1"/>
    </source>
</evidence>
<feature type="region of interest" description="Disordered" evidence="3">
    <location>
        <begin position="462"/>
        <end position="500"/>
    </location>
</feature>